<accession>A0A7W9J370</accession>
<evidence type="ECO:0000313" key="4">
    <source>
        <dbReference type="Proteomes" id="UP000549971"/>
    </source>
</evidence>
<sequence>MSERGKPVDGLLIIDVQVGHVQGDHAVPDARPLAEQVAVLLDAAREAGALVVHVQNDGEEGQVDAPGTPGWELHFAPVAGETVIRKEYDDAFRETSLEELLTAAEVKSLVVCGLMSEMCVSATARTALDRGYRVVLPHDAHGTTGVPGTPGLGEAIPAAVVSRVAEWALGDGAGIVPHAKTVTFSRRG</sequence>
<evidence type="ECO:0000259" key="2">
    <source>
        <dbReference type="Pfam" id="PF00857"/>
    </source>
</evidence>
<protein>
    <submittedName>
        <fullName evidence="3">Nicotinamidase-related amidase</fullName>
    </submittedName>
</protein>
<comment type="caution">
    <text evidence="3">The sequence shown here is derived from an EMBL/GenBank/DDBJ whole genome shotgun (WGS) entry which is preliminary data.</text>
</comment>
<dbReference type="AlphaFoldDB" id="A0A7W9J370"/>
<dbReference type="EMBL" id="JACHMY010000001">
    <property type="protein sequence ID" value="MBB5834222.1"/>
    <property type="molecule type" value="Genomic_DNA"/>
</dbReference>
<evidence type="ECO:0000256" key="1">
    <source>
        <dbReference type="ARBA" id="ARBA00022801"/>
    </source>
</evidence>
<dbReference type="InterPro" id="IPR036380">
    <property type="entry name" value="Isochorismatase-like_sf"/>
</dbReference>
<proteinExistence type="predicted"/>
<dbReference type="Proteomes" id="UP000549971">
    <property type="component" value="Unassembled WGS sequence"/>
</dbReference>
<evidence type="ECO:0000313" key="3">
    <source>
        <dbReference type="EMBL" id="MBB5834222.1"/>
    </source>
</evidence>
<name>A0A7W9J370_9ACTN</name>
<dbReference type="PANTHER" id="PTHR43540:SF1">
    <property type="entry name" value="ISOCHORISMATASE HYDROLASE"/>
    <property type="match status" value="1"/>
</dbReference>
<dbReference type="Pfam" id="PF00857">
    <property type="entry name" value="Isochorismatase"/>
    <property type="match status" value="1"/>
</dbReference>
<organism evidence="3 4">
    <name type="scientific">Kribbella italica</name>
    <dbReference type="NCBI Taxonomy" id="1540520"/>
    <lineage>
        <taxon>Bacteria</taxon>
        <taxon>Bacillati</taxon>
        <taxon>Actinomycetota</taxon>
        <taxon>Actinomycetes</taxon>
        <taxon>Propionibacteriales</taxon>
        <taxon>Kribbellaceae</taxon>
        <taxon>Kribbella</taxon>
    </lineage>
</organism>
<dbReference type="GO" id="GO:0016787">
    <property type="term" value="F:hydrolase activity"/>
    <property type="evidence" value="ECO:0007669"/>
    <property type="project" value="UniProtKB-KW"/>
</dbReference>
<dbReference type="SUPFAM" id="SSF52499">
    <property type="entry name" value="Isochorismatase-like hydrolases"/>
    <property type="match status" value="1"/>
</dbReference>
<dbReference type="InterPro" id="IPR050272">
    <property type="entry name" value="Isochorismatase-like_hydrls"/>
</dbReference>
<feature type="domain" description="Isochorismatase-like" evidence="2">
    <location>
        <begin position="11"/>
        <end position="144"/>
    </location>
</feature>
<dbReference type="RefSeq" id="WP_184794010.1">
    <property type="nucleotide sequence ID" value="NZ_JACHMY010000001.1"/>
</dbReference>
<dbReference type="InterPro" id="IPR000868">
    <property type="entry name" value="Isochorismatase-like_dom"/>
</dbReference>
<dbReference type="CDD" id="cd01014">
    <property type="entry name" value="nicotinamidase_related"/>
    <property type="match status" value="1"/>
</dbReference>
<keyword evidence="4" id="KW-1185">Reference proteome</keyword>
<dbReference type="PANTHER" id="PTHR43540">
    <property type="entry name" value="PEROXYUREIDOACRYLATE/UREIDOACRYLATE AMIDOHYDROLASE-RELATED"/>
    <property type="match status" value="1"/>
</dbReference>
<gene>
    <name evidence="3" type="ORF">HDA39_000956</name>
</gene>
<dbReference type="Gene3D" id="3.40.50.850">
    <property type="entry name" value="Isochorismatase-like"/>
    <property type="match status" value="1"/>
</dbReference>
<keyword evidence="1" id="KW-0378">Hydrolase</keyword>
<reference evidence="3 4" key="1">
    <citation type="submission" date="2020-08" db="EMBL/GenBank/DDBJ databases">
        <title>Sequencing the genomes of 1000 actinobacteria strains.</title>
        <authorList>
            <person name="Klenk H.-P."/>
        </authorList>
    </citation>
    <scope>NUCLEOTIDE SEQUENCE [LARGE SCALE GENOMIC DNA]</scope>
    <source>
        <strain evidence="3 4">DSM 28967</strain>
    </source>
</reference>